<protein>
    <submittedName>
        <fullName evidence="4">Replication protein A 14kDa subunit</fullName>
    </submittedName>
</protein>
<dbReference type="GO" id="GO:0006281">
    <property type="term" value="P:DNA repair"/>
    <property type="evidence" value="ECO:0007669"/>
    <property type="project" value="InterPro"/>
</dbReference>
<dbReference type="GO" id="GO:0003677">
    <property type="term" value="F:DNA binding"/>
    <property type="evidence" value="ECO:0007669"/>
    <property type="project" value="InterPro"/>
</dbReference>
<dbReference type="GO" id="GO:0031981">
    <property type="term" value="C:nuclear lumen"/>
    <property type="evidence" value="ECO:0007669"/>
    <property type="project" value="UniProtKB-ARBA"/>
</dbReference>
<organism evidence="4 6">
    <name type="scientific">Encephalitozoon hellem</name>
    <name type="common">Microsporidian parasite</name>
    <dbReference type="NCBI Taxonomy" id="27973"/>
    <lineage>
        <taxon>Eukaryota</taxon>
        <taxon>Fungi</taxon>
        <taxon>Fungi incertae sedis</taxon>
        <taxon>Microsporidia</taxon>
        <taxon>Unikaryonidae</taxon>
        <taxon>Encephalitozoon</taxon>
    </lineage>
</organism>
<dbReference type="OrthoDB" id="2190827at2759"/>
<keyword evidence="7" id="KW-1185">Reference proteome</keyword>
<evidence type="ECO:0000313" key="6">
    <source>
        <dbReference type="Proteomes" id="UP001059546"/>
    </source>
</evidence>
<evidence type="ECO:0000313" key="5">
    <source>
        <dbReference type="EMBL" id="WEL39039.1"/>
    </source>
</evidence>
<evidence type="ECO:0000313" key="7">
    <source>
        <dbReference type="Proteomes" id="UP001217963"/>
    </source>
</evidence>
<dbReference type="InterPro" id="IPR012340">
    <property type="entry name" value="NA-bd_OB-fold"/>
</dbReference>
<dbReference type="Proteomes" id="UP001217963">
    <property type="component" value="Chromosome VII"/>
</dbReference>
<gene>
    <name evidence="4" type="ORF">GPU96_07g13250</name>
    <name evidence="5" type="ORF">PFJ87_07g01170</name>
</gene>
<dbReference type="AlphaFoldDB" id="A0A9Q9CCT3"/>
<dbReference type="GO" id="GO:0006260">
    <property type="term" value="P:DNA replication"/>
    <property type="evidence" value="ECO:0007669"/>
    <property type="project" value="InterPro"/>
</dbReference>
<reference evidence="4" key="1">
    <citation type="submission" date="2022-10" db="EMBL/GenBank/DDBJ databases">
        <title>Encephalitozoon hellem ATCC 50604 Complete Genome.</title>
        <authorList>
            <person name="Mascarenhas dos Santos A.C."/>
            <person name="Julian A.T."/>
            <person name="Pombert J.-F."/>
        </authorList>
    </citation>
    <scope>NUCLEOTIDE SEQUENCE</scope>
    <source>
        <strain evidence="4">ATCC 50604</strain>
    </source>
</reference>
<sequence>MHSVDIESREGQDVAIIGRLERVEDGAVVLKCAGREVRVKHQDIGSYKAGIVRVCGIVEDGVVVEKSVCSIGSEFDIETYGRLVNAAAKYQDIF</sequence>
<dbReference type="SUPFAM" id="SSF50249">
    <property type="entry name" value="Nucleic acid-binding proteins"/>
    <property type="match status" value="1"/>
</dbReference>
<evidence type="ECO:0000313" key="4">
    <source>
        <dbReference type="EMBL" id="UTX43564.1"/>
    </source>
</evidence>
<dbReference type="InterPro" id="IPR013970">
    <property type="entry name" value="Rfa2"/>
</dbReference>
<accession>A0A9Q9CCT3</accession>
<comment type="subcellular location">
    <subcellularLocation>
        <location evidence="1">Nucleus</location>
    </subcellularLocation>
</comment>
<dbReference type="Gene3D" id="2.40.50.140">
    <property type="entry name" value="Nucleic acid-binding proteins"/>
    <property type="match status" value="1"/>
</dbReference>
<evidence type="ECO:0000256" key="3">
    <source>
        <dbReference type="ARBA" id="ARBA00023242"/>
    </source>
</evidence>
<name>A0A9Q9CCT3_ENCHE</name>
<dbReference type="Proteomes" id="UP001059546">
    <property type="component" value="Chromosome VII"/>
</dbReference>
<dbReference type="GO" id="GO:0006310">
    <property type="term" value="P:DNA recombination"/>
    <property type="evidence" value="ECO:0007669"/>
    <property type="project" value="InterPro"/>
</dbReference>
<dbReference type="EMBL" id="CP119068">
    <property type="protein sequence ID" value="WEL39039.1"/>
    <property type="molecule type" value="Genomic_DNA"/>
</dbReference>
<evidence type="ECO:0000256" key="1">
    <source>
        <dbReference type="ARBA" id="ARBA00004123"/>
    </source>
</evidence>
<keyword evidence="3" id="KW-0539">Nucleus</keyword>
<dbReference type="Pfam" id="PF08661">
    <property type="entry name" value="Rep_fac-A_3"/>
    <property type="match status" value="1"/>
</dbReference>
<evidence type="ECO:0000256" key="2">
    <source>
        <dbReference type="ARBA" id="ARBA00009761"/>
    </source>
</evidence>
<proteinExistence type="inferred from homology"/>
<dbReference type="EMBL" id="CP075153">
    <property type="protein sequence ID" value="UTX43564.1"/>
    <property type="molecule type" value="Genomic_DNA"/>
</dbReference>
<comment type="similarity">
    <text evidence="2">Belongs to the replication factor A protein 3 family.</text>
</comment>
<reference evidence="5 7" key="2">
    <citation type="submission" date="2023-02" db="EMBL/GenBank/DDBJ databases">
        <title>Encephalitozoon hellem ATCC 50451 complete genome.</title>
        <authorList>
            <person name="Mascarenhas dos Santos A.C."/>
            <person name="Julian A.T."/>
            <person name="Pombert J.-F."/>
        </authorList>
    </citation>
    <scope>NUCLEOTIDE SEQUENCE [LARGE SCALE GENOMIC DNA]</scope>
    <source>
        <strain evidence="5 7">ATCC 50451</strain>
    </source>
</reference>